<dbReference type="EMBL" id="VZRA01000004">
    <property type="protein sequence ID" value="KAB0668944.1"/>
    <property type="molecule type" value="Genomic_DNA"/>
</dbReference>
<proteinExistence type="predicted"/>
<reference evidence="1 2" key="1">
    <citation type="journal article" date="2020" name="Microorganisms">
        <title>Description of Three Novel Members in the Family Geobacteraceae, Oryzomonas japonicum gen. nov., sp. nov., Oryzomonas sagensis sp. nov., and Oryzomonas ruber sp. nov.</title>
        <authorList>
            <person name="Xu Z."/>
            <person name="Masuda Y."/>
            <person name="Hayakawa C."/>
            <person name="Ushijima N."/>
            <person name="Kawano K."/>
            <person name="Shiratori Y."/>
            <person name="Senoo K."/>
            <person name="Itoh H."/>
        </authorList>
    </citation>
    <scope>NUCLEOTIDE SEQUENCE [LARGE SCALE GENOMIC DNA]</scope>
    <source>
        <strain evidence="1 2">Red100</strain>
    </source>
</reference>
<comment type="caution">
    <text evidence="1">The sequence shown here is derived from an EMBL/GenBank/DDBJ whole genome shotgun (WGS) entry which is preliminary data.</text>
</comment>
<evidence type="ECO:0008006" key="3">
    <source>
        <dbReference type="Google" id="ProtNLM"/>
    </source>
</evidence>
<accession>A0ABQ6TL05</accession>
<dbReference type="Proteomes" id="UP000798046">
    <property type="component" value="Unassembled WGS sequence"/>
</dbReference>
<sequence>MTTQEEILSRFVVKVVKPEPDTRITIAGQSFIHPSDNHHDGTAVLTESFISDGKQHKSTAILMPADKRYRDAEPAPYAIVPSHTADHLKATNKTYLYSDPFLPDEVKKK</sequence>
<organism evidence="1 2">
    <name type="scientific">Oryzomonas sagensis</name>
    <dbReference type="NCBI Taxonomy" id="2603857"/>
    <lineage>
        <taxon>Bacteria</taxon>
        <taxon>Pseudomonadati</taxon>
        <taxon>Thermodesulfobacteriota</taxon>
        <taxon>Desulfuromonadia</taxon>
        <taxon>Geobacterales</taxon>
        <taxon>Geobacteraceae</taxon>
        <taxon>Oryzomonas</taxon>
    </lineage>
</organism>
<dbReference type="RefSeq" id="WP_151157580.1">
    <property type="nucleotide sequence ID" value="NZ_VZRA01000004.1"/>
</dbReference>
<keyword evidence="2" id="KW-1185">Reference proteome</keyword>
<evidence type="ECO:0000313" key="1">
    <source>
        <dbReference type="EMBL" id="KAB0668944.1"/>
    </source>
</evidence>
<protein>
    <recommendedName>
        <fullName evidence="3">KfrB domain-containing protein</fullName>
    </recommendedName>
</protein>
<name>A0ABQ6TL05_9BACT</name>
<gene>
    <name evidence="1" type="ORF">F6V30_13990</name>
</gene>
<evidence type="ECO:0000313" key="2">
    <source>
        <dbReference type="Proteomes" id="UP000798046"/>
    </source>
</evidence>